<organism evidence="5 6">
    <name type="scientific">Granulibacter bethesdensis</name>
    <dbReference type="NCBI Taxonomy" id="364410"/>
    <lineage>
        <taxon>Bacteria</taxon>
        <taxon>Pseudomonadati</taxon>
        <taxon>Pseudomonadota</taxon>
        <taxon>Alphaproteobacteria</taxon>
        <taxon>Acetobacterales</taxon>
        <taxon>Acetobacteraceae</taxon>
        <taxon>Granulibacter</taxon>
    </lineage>
</organism>
<feature type="compositionally biased region" description="Polar residues" evidence="4">
    <location>
        <begin position="1"/>
        <end position="16"/>
    </location>
</feature>
<dbReference type="Gene3D" id="1.20.1440.90">
    <property type="entry name" value="Phosphoenolpyruvate/pyruvate domain"/>
    <property type="match status" value="1"/>
</dbReference>
<evidence type="ECO:0000256" key="1">
    <source>
        <dbReference type="ARBA" id="ARBA00003670"/>
    </source>
</evidence>
<evidence type="ECO:0000313" key="6">
    <source>
        <dbReference type="Proteomes" id="UP000019438"/>
    </source>
</evidence>
<dbReference type="GO" id="GO:0008964">
    <property type="term" value="F:phosphoenolpyruvate carboxylase activity"/>
    <property type="evidence" value="ECO:0007669"/>
    <property type="project" value="InterPro"/>
</dbReference>
<proteinExistence type="predicted"/>
<gene>
    <name evidence="5" type="ORF">GbCGDNIH3_0054</name>
</gene>
<reference evidence="6" key="1">
    <citation type="submission" date="2012-06" db="EMBL/GenBank/DDBJ databases">
        <title>Genome analysis of multiple Granulibacter bethesdensis isolates demonstrates substantial genome diversity.</title>
        <authorList>
            <person name="Greenberg D.E."/>
            <person name="Porcella S.F."/>
            <person name="Zarember K."/>
            <person name="Zelazny A.M."/>
            <person name="Bruno D."/>
            <person name="Martens C."/>
            <person name="Barbian K.D."/>
            <person name="Jaske E."/>
            <person name="Holland S.M."/>
        </authorList>
    </citation>
    <scope>NUCLEOTIDE SEQUENCE [LARGE SCALE GENOMIC DNA]</scope>
    <source>
        <strain evidence="6">CGDNIH3</strain>
    </source>
</reference>
<accession>A0AAN0RBF8</accession>
<dbReference type="KEGG" id="gbc:GbCGDNIH3_0054"/>
<dbReference type="PANTHER" id="PTHR30523:SF32">
    <property type="entry name" value="PHOSPHOENOLPYRUVATE CARBOXYLASE"/>
    <property type="match status" value="1"/>
</dbReference>
<dbReference type="PANTHER" id="PTHR30523">
    <property type="entry name" value="PHOSPHOENOLPYRUVATE CARBOXYLASE"/>
    <property type="match status" value="1"/>
</dbReference>
<keyword evidence="5" id="KW-0456">Lyase</keyword>
<comment type="function">
    <text evidence="1">Forms oxaloacetate, a four-carbon dicarboxylic acid source for the tricarboxylic acid cycle.</text>
</comment>
<dbReference type="GO" id="GO:0005829">
    <property type="term" value="C:cytosol"/>
    <property type="evidence" value="ECO:0007669"/>
    <property type="project" value="TreeGrafter"/>
</dbReference>
<feature type="region of interest" description="Disordered" evidence="4">
    <location>
        <begin position="1"/>
        <end position="20"/>
    </location>
</feature>
<dbReference type="Proteomes" id="UP000019438">
    <property type="component" value="Chromosome"/>
</dbReference>
<dbReference type="InterPro" id="IPR033129">
    <property type="entry name" value="PEPCASE_His_AS"/>
</dbReference>
<dbReference type="PROSITE" id="PS00393">
    <property type="entry name" value="PEPCASE_2"/>
    <property type="match status" value="1"/>
</dbReference>
<dbReference type="Pfam" id="PF00311">
    <property type="entry name" value="PEPcase"/>
    <property type="match status" value="1"/>
</dbReference>
<dbReference type="SUPFAM" id="SSF51621">
    <property type="entry name" value="Phosphoenolpyruvate/pyruvate domain"/>
    <property type="match status" value="1"/>
</dbReference>
<dbReference type="AlphaFoldDB" id="A0AAN0RBF8"/>
<evidence type="ECO:0000313" key="5">
    <source>
        <dbReference type="EMBL" id="AHJ61792.1"/>
    </source>
</evidence>
<protein>
    <recommendedName>
        <fullName evidence="2">Phosphoenolpyruvate carboxylase</fullName>
    </recommendedName>
</protein>
<evidence type="ECO:0000256" key="2">
    <source>
        <dbReference type="ARBA" id="ARBA00022419"/>
    </source>
</evidence>
<dbReference type="EMBL" id="CP003181">
    <property type="protein sequence ID" value="AHJ61792.1"/>
    <property type="molecule type" value="Genomic_DNA"/>
</dbReference>
<evidence type="ECO:0000256" key="3">
    <source>
        <dbReference type="PROSITE-ProRule" id="PRU10112"/>
    </source>
</evidence>
<dbReference type="InterPro" id="IPR015813">
    <property type="entry name" value="Pyrv/PenolPyrv_kinase-like_dom"/>
</dbReference>
<name>A0AAN0RBF8_9PROT</name>
<feature type="active site" evidence="3">
    <location>
        <position position="586"/>
    </location>
</feature>
<sequence>MTNMQRSDIMTGTSRPDVSAAGRGTACLLRDLLLEVAARHHPDIVPALTGEGRWSLSTMTPQALGRALQAQGIWFQLLSIAEQKEAMRQRRAVEKQGSRADVRGTFDAVLAEAKAAGISADTLSDTLAGLRIRPVVTAHPTEAKRVTVLEKHREIYLLLLELDNPRWTEREHARLVRRLRDQIELLWLTGELRLEKVSVQQEVHWGLHFFRESLFEIVPQVAASLEEAVAAQYPDAPAPSPRRDAGGFLQFGSWVGGDRDGNPYVTNDVTRWTLRENAQASLEHYRKQIARLIKSLSVTEHALTIPQWFLALVRERVEAMTDAPSLAQRNPGEPFRQFLTVMDVRLEDTLRLQTGGDADFGATSHAYPSADALIDDLRAMEKALEDAGSPEIAADLIRPLRCSAEIFRFSTVRLDLRQNSTRLTNALHAYWRDVTGQGLQSEPPADDSAEWEEFLLDALQQPRLARLTPQDWPEDAREVLEMFQLVAEMRGRLDREAFGSFILSMTRSVADILGAYVMAKQAGLFLDSVGMELCELPIVPLFETIDDLRAAPLIMRRLLNIPVIRRSARRQGNVQEVMIGYSDSNKDGGFISANWELFRAQSRLAQVGQDAGIAIAFFHGRGGSVSRGGAPTRRAIAAQPPGSIRGRFRVTEQGEVVSAKYANKGTASYQAELLAASVLDHALRSERLADSIASVRPEYEDAMEALSGAANAAYRSLIGNPHMVGYFQSASPLEEFALLNIGSRPARRFGARSLSDLRAIPFVFAWTQNRHLITSWYGVGSAISTFLDVRGERGEEVLRRMFADYPLFRLIADEVEKALLFVDLEIARLYAGLVPEEEARQAILPLVEAEYQLTCAMITRISGDAQVGERFHRYRTRLTERLPVINAANREQVELLRRFRDAPDDAVKSALLLSINCIAGGFGTTG</sequence>
<dbReference type="GO" id="GO:0006099">
    <property type="term" value="P:tricarboxylic acid cycle"/>
    <property type="evidence" value="ECO:0007669"/>
    <property type="project" value="InterPro"/>
</dbReference>
<evidence type="ECO:0000256" key="4">
    <source>
        <dbReference type="SAM" id="MobiDB-lite"/>
    </source>
</evidence>
<dbReference type="InterPro" id="IPR021135">
    <property type="entry name" value="PEP_COase"/>
</dbReference>
<dbReference type="GO" id="GO:0015977">
    <property type="term" value="P:carbon fixation"/>
    <property type="evidence" value="ECO:0007669"/>
    <property type="project" value="InterPro"/>
</dbReference>
<dbReference type="PRINTS" id="PR00150">
    <property type="entry name" value="PEPCARBXLASE"/>
</dbReference>